<dbReference type="EMBL" id="LXYT01000002">
    <property type="protein sequence ID" value="OLY43046.1"/>
    <property type="molecule type" value="Genomic_DNA"/>
</dbReference>
<dbReference type="RefSeq" id="WP_075869971.1">
    <property type="nucleotide sequence ID" value="NZ_LXYT01000002.1"/>
</dbReference>
<dbReference type="NCBIfam" id="NF006040">
    <property type="entry name" value="PRK08183.1"/>
    <property type="match status" value="1"/>
</dbReference>
<feature type="region of interest" description="Disordered" evidence="1">
    <location>
        <begin position="93"/>
        <end position="132"/>
    </location>
</feature>
<evidence type="ECO:0000313" key="2">
    <source>
        <dbReference type="EMBL" id="OLY43046.1"/>
    </source>
</evidence>
<gene>
    <name evidence="2" type="ORF">PEB0149_004670</name>
</gene>
<dbReference type="Proteomes" id="UP000187344">
    <property type="component" value="Unassembled WGS sequence"/>
</dbReference>
<dbReference type="PANTHER" id="PTHR12910:SF2">
    <property type="entry name" value="NADH DEHYDROGENASE [UBIQUINONE] 1 ALPHA SUBCOMPLEX SUBUNIT 12"/>
    <property type="match status" value="1"/>
</dbReference>
<dbReference type="GO" id="GO:0006979">
    <property type="term" value="P:response to oxidative stress"/>
    <property type="evidence" value="ECO:0007669"/>
    <property type="project" value="TreeGrafter"/>
</dbReference>
<dbReference type="Pfam" id="PF05071">
    <property type="entry name" value="NDUFA12"/>
    <property type="match status" value="1"/>
</dbReference>
<evidence type="ECO:0000256" key="1">
    <source>
        <dbReference type="SAM" id="MobiDB-lite"/>
    </source>
</evidence>
<proteinExistence type="predicted"/>
<dbReference type="GO" id="GO:0045271">
    <property type="term" value="C:respiratory chain complex I"/>
    <property type="evidence" value="ECO:0007669"/>
    <property type="project" value="InterPro"/>
</dbReference>
<reference evidence="2 3" key="1">
    <citation type="submission" date="2016-12" db="EMBL/GenBank/DDBJ databases">
        <title>Comparative genomics of Bartonella apis.</title>
        <authorList>
            <person name="Engel P."/>
        </authorList>
    </citation>
    <scope>NUCLEOTIDE SEQUENCE [LARGE SCALE GENOMIC DNA]</scope>
    <source>
        <strain evidence="2 3">PEB0149</strain>
    </source>
</reference>
<evidence type="ECO:0000313" key="3">
    <source>
        <dbReference type="Proteomes" id="UP000187344"/>
    </source>
</evidence>
<protein>
    <submittedName>
        <fullName evidence="2">NADH:ubiquinone oxidoreductase subunit</fullName>
    </submittedName>
</protein>
<dbReference type="OrthoDB" id="9795340at2"/>
<dbReference type="InterPro" id="IPR007763">
    <property type="entry name" value="NDUFA12"/>
</dbReference>
<keyword evidence="3" id="KW-1185">Reference proteome</keyword>
<dbReference type="PANTHER" id="PTHR12910">
    <property type="entry name" value="NADH-UBIQUINONE OXIDOREDUCTASE SUBUNIT B17.2"/>
    <property type="match status" value="1"/>
</dbReference>
<name>A0A1R0F7V5_9HYPH</name>
<organism evidence="2 3">
    <name type="scientific">Bartonella apis</name>
    <dbReference type="NCBI Taxonomy" id="1686310"/>
    <lineage>
        <taxon>Bacteria</taxon>
        <taxon>Pseudomonadati</taxon>
        <taxon>Pseudomonadota</taxon>
        <taxon>Alphaproteobacteria</taxon>
        <taxon>Hyphomicrobiales</taxon>
        <taxon>Bartonellaceae</taxon>
        <taxon>Bartonella</taxon>
    </lineage>
</organism>
<dbReference type="AlphaFoldDB" id="A0A1R0F7V5"/>
<keyword evidence="2" id="KW-0830">Ubiquinone</keyword>
<comment type="caution">
    <text evidence="2">The sequence shown here is derived from an EMBL/GenBank/DDBJ whole genome shotgun (WGS) entry which is preliminary data.</text>
</comment>
<accession>A0A1R0F7V5</accession>
<sequence length="132" mass="15430">MAGIWKQIFTWWNGNTINTRFFTWLNGKRVGEDEFGNVYYEGSHHKDGYTRRWVIYKNYSEASTIPAGWHGWIHHRTDTPPSAEDYHAREWEKPHIPNMTGTSKAYSPKGSIAHHGQRPHVTGDYDAWTPDK</sequence>